<dbReference type="Pfam" id="PF08240">
    <property type="entry name" value="ADH_N"/>
    <property type="match status" value="1"/>
</dbReference>
<evidence type="ECO:0000313" key="3">
    <source>
        <dbReference type="Proteomes" id="UP000503462"/>
    </source>
</evidence>
<dbReference type="SMART" id="SM00829">
    <property type="entry name" value="PKS_ER"/>
    <property type="match status" value="1"/>
</dbReference>
<dbReference type="InterPro" id="IPR050700">
    <property type="entry name" value="YIM1/Zinc_Alcohol_DH_Fams"/>
</dbReference>
<sequence>MAAQRQSLIAPSFGNPSVYVVETSSQPTITSDTEVLVQVQAASINGHDTVLASGKTKALQHVPLPHRLGLDFAGTIIEVGAAVNDFANGDQVYGFYTHGAACTHLVVDLSKPNAVLSKVPAGLAMIEAASLPAVAITAIVALKRADTFLEEQGGLRGKTIFIPAALGGVGSVALQIAKHEWHCRTISSASTKKMSQVDGYLGAGVVDQLYDYTTTDVAKQVGKGKVDFVFDTIGKAGDYIPMIRKGGLCISIARLPPGSALKDDAPNAPTQSRVACIGQGVMNGIDSAFRLWAKTSYGVSRLLEENKIKAVVGTTAPLYDLAKIKEKCFDVANGRGGVGKFVIDMSAAR</sequence>
<dbReference type="EMBL" id="CP051142">
    <property type="protein sequence ID" value="QIX00023.1"/>
    <property type="molecule type" value="Genomic_DNA"/>
</dbReference>
<dbReference type="Proteomes" id="UP000503462">
    <property type="component" value="Chromosome 4"/>
</dbReference>
<organism evidence="2 3">
    <name type="scientific">Peltaster fructicola</name>
    <dbReference type="NCBI Taxonomy" id="286661"/>
    <lineage>
        <taxon>Eukaryota</taxon>
        <taxon>Fungi</taxon>
        <taxon>Dikarya</taxon>
        <taxon>Ascomycota</taxon>
        <taxon>Pezizomycotina</taxon>
        <taxon>Dothideomycetes</taxon>
        <taxon>Dothideomycetes incertae sedis</taxon>
        <taxon>Peltaster</taxon>
    </lineage>
</organism>
<dbReference type="Pfam" id="PF13602">
    <property type="entry name" value="ADH_zinc_N_2"/>
    <property type="match status" value="1"/>
</dbReference>
<name>A0A6H0XZ36_9PEZI</name>
<gene>
    <name evidence="2" type="ORF">AMS68_005540</name>
</gene>
<dbReference type="InterPro" id="IPR013154">
    <property type="entry name" value="ADH-like_N"/>
</dbReference>
<evidence type="ECO:0000313" key="2">
    <source>
        <dbReference type="EMBL" id="QIX00023.1"/>
    </source>
</evidence>
<dbReference type="Gene3D" id="3.40.50.720">
    <property type="entry name" value="NAD(P)-binding Rossmann-like Domain"/>
    <property type="match status" value="1"/>
</dbReference>
<dbReference type="CDD" id="cd05289">
    <property type="entry name" value="MDR_like_2"/>
    <property type="match status" value="1"/>
</dbReference>
<dbReference type="InterPro" id="IPR036291">
    <property type="entry name" value="NAD(P)-bd_dom_sf"/>
</dbReference>
<dbReference type="OrthoDB" id="3509362at2759"/>
<dbReference type="PANTHER" id="PTHR11695">
    <property type="entry name" value="ALCOHOL DEHYDROGENASE RELATED"/>
    <property type="match status" value="1"/>
</dbReference>
<dbReference type="AlphaFoldDB" id="A0A6H0XZ36"/>
<evidence type="ECO:0000259" key="1">
    <source>
        <dbReference type="SMART" id="SM00829"/>
    </source>
</evidence>
<dbReference type="Gene3D" id="3.90.180.10">
    <property type="entry name" value="Medium-chain alcohol dehydrogenases, catalytic domain"/>
    <property type="match status" value="1"/>
</dbReference>
<dbReference type="PANTHER" id="PTHR11695:SF294">
    <property type="entry name" value="RETICULON-4-INTERACTING PROTEIN 1, MITOCHONDRIAL"/>
    <property type="match status" value="1"/>
</dbReference>
<dbReference type="InterPro" id="IPR020843">
    <property type="entry name" value="ER"/>
</dbReference>
<proteinExistence type="predicted"/>
<keyword evidence="3" id="KW-1185">Reference proteome</keyword>
<reference evidence="2 3" key="1">
    <citation type="journal article" date="2016" name="Sci. Rep.">
        <title>Peltaster fructicola genome reveals evolution from an invasive phytopathogen to an ectophytic parasite.</title>
        <authorList>
            <person name="Xu C."/>
            <person name="Chen H."/>
            <person name="Gleason M.L."/>
            <person name="Xu J.R."/>
            <person name="Liu H."/>
            <person name="Zhang R."/>
            <person name="Sun G."/>
        </authorList>
    </citation>
    <scope>NUCLEOTIDE SEQUENCE [LARGE SCALE GENOMIC DNA]</scope>
    <source>
        <strain evidence="2 3">LNHT1506</strain>
    </source>
</reference>
<dbReference type="InterPro" id="IPR011032">
    <property type="entry name" value="GroES-like_sf"/>
</dbReference>
<dbReference type="SUPFAM" id="SSF51735">
    <property type="entry name" value="NAD(P)-binding Rossmann-fold domains"/>
    <property type="match status" value="1"/>
</dbReference>
<feature type="domain" description="Enoyl reductase (ER)" evidence="1">
    <location>
        <begin position="14"/>
        <end position="343"/>
    </location>
</feature>
<accession>A0A6H0XZ36</accession>
<dbReference type="GO" id="GO:0016491">
    <property type="term" value="F:oxidoreductase activity"/>
    <property type="evidence" value="ECO:0007669"/>
    <property type="project" value="InterPro"/>
</dbReference>
<dbReference type="SUPFAM" id="SSF50129">
    <property type="entry name" value="GroES-like"/>
    <property type="match status" value="1"/>
</dbReference>
<protein>
    <recommendedName>
        <fullName evidence="1">Enoyl reductase (ER) domain-containing protein</fullName>
    </recommendedName>
</protein>